<dbReference type="Proteomes" id="UP001596058">
    <property type="component" value="Unassembled WGS sequence"/>
</dbReference>
<feature type="transmembrane region" description="Helical" evidence="1">
    <location>
        <begin position="156"/>
        <end position="177"/>
    </location>
</feature>
<feature type="transmembrane region" description="Helical" evidence="1">
    <location>
        <begin position="121"/>
        <end position="150"/>
    </location>
</feature>
<comment type="caution">
    <text evidence="2">The sequence shown here is derived from an EMBL/GenBank/DDBJ whole genome shotgun (WGS) entry which is preliminary data.</text>
</comment>
<dbReference type="RefSeq" id="WP_379516109.1">
    <property type="nucleotide sequence ID" value="NZ_JBHSPA010000026.1"/>
</dbReference>
<name>A0ABW1CLF2_9ACTN</name>
<feature type="transmembrane region" description="Helical" evidence="1">
    <location>
        <begin position="375"/>
        <end position="395"/>
    </location>
</feature>
<feature type="transmembrane region" description="Helical" evidence="1">
    <location>
        <begin position="77"/>
        <end position="100"/>
    </location>
</feature>
<keyword evidence="1" id="KW-1133">Transmembrane helix</keyword>
<feature type="transmembrane region" description="Helical" evidence="1">
    <location>
        <begin position="328"/>
        <end position="346"/>
    </location>
</feature>
<evidence type="ECO:0000256" key="1">
    <source>
        <dbReference type="SAM" id="Phobius"/>
    </source>
</evidence>
<keyword evidence="1" id="KW-0812">Transmembrane</keyword>
<feature type="transmembrane region" description="Helical" evidence="1">
    <location>
        <begin position="415"/>
        <end position="436"/>
    </location>
</feature>
<sequence>MTGTGALIRLILRRDRLILPVWIVVTVLVPYGVASGAASLYTTPESLLKYAEEAMANTAQVAMRGVVYAPTLGGVTAWGAGMSGALVAALASLLVVIRHTRTEEETGRRELLGSTVVGRHAGLAATLVVVLGANLVAAVLLAGAMTALGLPVAGSFMLGLSTAGVGVAMGAVAAVAAQCTTGSGAARGLAFAALAVLFLVRGVGDARGSWLSWASPFGWARLSLAYTGDRWWVLVLFAGFSVALVWVAYLLAARRDLAAGLLPDRAGPGSAAAALRSPFALAWRSHRGPLLAWTAGCAAVGALLGSAVDGAQQQISGLFSGADALFTFSLLVLSQAVSGYAISAALRPRAEERDGLAELLLAAAPARVRWAMAHLAFAVAGPALMLAVTGVAMGLTYGAAVGDVGGELPALLGTALLWLPAVWVMAALATALLGLLPRVSAAVAWGLLGVFLLVELAFEFGQVNEGVLGLSPFSHIPRTLLGAPLDLVQLVALLALALALAGAGMMGLRRRDITA</sequence>
<feature type="transmembrane region" description="Helical" evidence="1">
    <location>
        <begin position="443"/>
        <end position="463"/>
    </location>
</feature>
<gene>
    <name evidence="2" type="ORF">ACFPZ3_22220</name>
</gene>
<accession>A0ABW1CLF2</accession>
<keyword evidence="3" id="KW-1185">Reference proteome</keyword>
<feature type="transmembrane region" description="Helical" evidence="1">
    <location>
        <begin position="189"/>
        <end position="211"/>
    </location>
</feature>
<protein>
    <submittedName>
        <fullName evidence="2">ABC transporter permease</fullName>
    </submittedName>
</protein>
<feature type="transmembrane region" description="Helical" evidence="1">
    <location>
        <begin position="487"/>
        <end position="508"/>
    </location>
</feature>
<organism evidence="2 3">
    <name type="scientific">Nonomuraea insulae</name>
    <dbReference type="NCBI Taxonomy" id="1616787"/>
    <lineage>
        <taxon>Bacteria</taxon>
        <taxon>Bacillati</taxon>
        <taxon>Actinomycetota</taxon>
        <taxon>Actinomycetes</taxon>
        <taxon>Streptosporangiales</taxon>
        <taxon>Streptosporangiaceae</taxon>
        <taxon>Nonomuraea</taxon>
    </lineage>
</organism>
<feature type="transmembrane region" description="Helical" evidence="1">
    <location>
        <begin position="290"/>
        <end position="308"/>
    </location>
</feature>
<keyword evidence="1" id="KW-0472">Membrane</keyword>
<proteinExistence type="predicted"/>
<reference evidence="3" key="1">
    <citation type="journal article" date="2019" name="Int. J. Syst. Evol. Microbiol.">
        <title>The Global Catalogue of Microorganisms (GCM) 10K type strain sequencing project: providing services to taxonomists for standard genome sequencing and annotation.</title>
        <authorList>
            <consortium name="The Broad Institute Genomics Platform"/>
            <consortium name="The Broad Institute Genome Sequencing Center for Infectious Disease"/>
            <person name="Wu L."/>
            <person name="Ma J."/>
        </authorList>
    </citation>
    <scope>NUCLEOTIDE SEQUENCE [LARGE SCALE GENOMIC DNA]</scope>
    <source>
        <strain evidence="3">CCUG 53903</strain>
    </source>
</reference>
<dbReference type="EMBL" id="JBHSPA010000026">
    <property type="protein sequence ID" value="MFC5826594.1"/>
    <property type="molecule type" value="Genomic_DNA"/>
</dbReference>
<feature type="transmembrane region" description="Helical" evidence="1">
    <location>
        <begin position="231"/>
        <end position="252"/>
    </location>
</feature>
<evidence type="ECO:0000313" key="2">
    <source>
        <dbReference type="EMBL" id="MFC5826594.1"/>
    </source>
</evidence>
<feature type="transmembrane region" description="Helical" evidence="1">
    <location>
        <begin position="17"/>
        <end position="41"/>
    </location>
</feature>
<evidence type="ECO:0000313" key="3">
    <source>
        <dbReference type="Proteomes" id="UP001596058"/>
    </source>
</evidence>